<dbReference type="InterPro" id="IPR052670">
    <property type="entry name" value="UPF0654_domain"/>
</dbReference>
<feature type="region of interest" description="Disordered" evidence="1">
    <location>
        <begin position="56"/>
        <end position="130"/>
    </location>
</feature>
<comment type="caution">
    <text evidence="2">The sequence shown here is derived from an EMBL/GenBank/DDBJ whole genome shotgun (WGS) entry which is preliminary data.</text>
</comment>
<accession>A0ABR3J014</accession>
<feature type="region of interest" description="Disordered" evidence="1">
    <location>
        <begin position="1"/>
        <end position="34"/>
    </location>
</feature>
<evidence type="ECO:0000313" key="3">
    <source>
        <dbReference type="Proteomes" id="UP001556367"/>
    </source>
</evidence>
<dbReference type="Proteomes" id="UP001556367">
    <property type="component" value="Unassembled WGS sequence"/>
</dbReference>
<feature type="compositionally biased region" description="Acidic residues" evidence="1">
    <location>
        <begin position="59"/>
        <end position="78"/>
    </location>
</feature>
<protein>
    <recommendedName>
        <fullName evidence="4">Conidiation-specific protein 6</fullName>
    </recommendedName>
</protein>
<gene>
    <name evidence="2" type="ORF">HGRIS_009076</name>
</gene>
<proteinExistence type="predicted"/>
<dbReference type="Pfam" id="PF10346">
    <property type="entry name" value="Con-6"/>
    <property type="match status" value="2"/>
</dbReference>
<dbReference type="InterPro" id="IPR018824">
    <property type="entry name" value="Conidiation-specific_6"/>
</dbReference>
<keyword evidence="3" id="KW-1185">Reference proteome</keyword>
<dbReference type="PANTHER" id="PTHR36576">
    <property type="entry name" value="UPF0654 PROTEIN C11D3.01C-RELATED"/>
    <property type="match status" value="1"/>
</dbReference>
<dbReference type="EMBL" id="JASNQZ010000012">
    <property type="protein sequence ID" value="KAL0948976.1"/>
    <property type="molecule type" value="Genomic_DNA"/>
</dbReference>
<feature type="compositionally biased region" description="Basic residues" evidence="1">
    <location>
        <begin position="94"/>
        <end position="106"/>
    </location>
</feature>
<name>A0ABR3J014_9AGAR</name>
<evidence type="ECO:0000313" key="2">
    <source>
        <dbReference type="EMBL" id="KAL0948976.1"/>
    </source>
</evidence>
<dbReference type="PANTHER" id="PTHR36576:SF1">
    <property type="entry name" value="UPF0654 PROTEIN C11D3.01C-RELATED"/>
    <property type="match status" value="1"/>
</dbReference>
<reference evidence="3" key="1">
    <citation type="submission" date="2024-06" db="EMBL/GenBank/DDBJ databases">
        <title>Multi-omics analyses provide insights into the biosynthesis of the anticancer antibiotic pleurotin in Hohenbuehelia grisea.</title>
        <authorList>
            <person name="Weaver J.A."/>
            <person name="Alberti F."/>
        </authorList>
    </citation>
    <scope>NUCLEOTIDE SEQUENCE [LARGE SCALE GENOMIC DNA]</scope>
    <source>
        <strain evidence="3">T-177</strain>
    </source>
</reference>
<evidence type="ECO:0000256" key="1">
    <source>
        <dbReference type="SAM" id="MobiDB-lite"/>
    </source>
</evidence>
<evidence type="ECO:0008006" key="4">
    <source>
        <dbReference type="Google" id="ProtNLM"/>
    </source>
</evidence>
<sequence length="141" mass="15403">MSGNVGKNPKQVAGGFKATIHNSNARNEAKQHAAEKLHEMDVDVLTNDDEYILDKFEIGDDEDDDEDDDFVDEDDDEGQIMNSAPMGLNASGHSHGKTVHTSKTKNRTNVLGGYKATLKNPNAGEKAKHHAEEILKAEGEM</sequence>
<organism evidence="2 3">
    <name type="scientific">Hohenbuehelia grisea</name>
    <dbReference type="NCBI Taxonomy" id="104357"/>
    <lineage>
        <taxon>Eukaryota</taxon>
        <taxon>Fungi</taxon>
        <taxon>Dikarya</taxon>
        <taxon>Basidiomycota</taxon>
        <taxon>Agaricomycotina</taxon>
        <taxon>Agaricomycetes</taxon>
        <taxon>Agaricomycetidae</taxon>
        <taxon>Agaricales</taxon>
        <taxon>Pleurotineae</taxon>
        <taxon>Pleurotaceae</taxon>
        <taxon>Hohenbuehelia</taxon>
    </lineage>
</organism>